<feature type="domain" description="SnoaL-like" evidence="1">
    <location>
        <begin position="16"/>
        <end position="114"/>
    </location>
</feature>
<accession>A0A939G4J0</accession>
<name>A0A939G4J0_9BACT</name>
<dbReference type="AlphaFoldDB" id="A0A939G4J0"/>
<gene>
    <name evidence="2" type="ORF">J2I48_13245</name>
</gene>
<comment type="caution">
    <text evidence="2">The sequence shown here is derived from an EMBL/GenBank/DDBJ whole genome shotgun (WGS) entry which is preliminary data.</text>
</comment>
<proteinExistence type="predicted"/>
<protein>
    <submittedName>
        <fullName evidence="2">Nuclear transport factor 2 family protein</fullName>
    </submittedName>
</protein>
<reference evidence="2 3" key="1">
    <citation type="submission" date="2021-03" db="EMBL/GenBank/DDBJ databases">
        <title>Fibrella sp. HMF5036 genome sequencing and assembly.</title>
        <authorList>
            <person name="Kang H."/>
            <person name="Kim H."/>
            <person name="Bae S."/>
            <person name="Joh K."/>
        </authorList>
    </citation>
    <scope>NUCLEOTIDE SEQUENCE [LARGE SCALE GENOMIC DNA]</scope>
    <source>
        <strain evidence="2 3">HMF5036</strain>
    </source>
</reference>
<dbReference type="Gene3D" id="3.10.450.50">
    <property type="match status" value="1"/>
</dbReference>
<dbReference type="Proteomes" id="UP000664795">
    <property type="component" value="Unassembled WGS sequence"/>
</dbReference>
<dbReference type="InterPro" id="IPR037401">
    <property type="entry name" value="SnoaL-like"/>
</dbReference>
<dbReference type="SUPFAM" id="SSF54427">
    <property type="entry name" value="NTF2-like"/>
    <property type="match status" value="1"/>
</dbReference>
<organism evidence="2 3">
    <name type="scientific">Fibrella aquatilis</name>
    <dbReference type="NCBI Taxonomy" id="2817059"/>
    <lineage>
        <taxon>Bacteria</taxon>
        <taxon>Pseudomonadati</taxon>
        <taxon>Bacteroidota</taxon>
        <taxon>Cytophagia</taxon>
        <taxon>Cytophagales</taxon>
        <taxon>Spirosomataceae</taxon>
        <taxon>Fibrella</taxon>
    </lineage>
</organism>
<dbReference type="Pfam" id="PF12680">
    <property type="entry name" value="SnoaL_2"/>
    <property type="match status" value="1"/>
</dbReference>
<keyword evidence="3" id="KW-1185">Reference proteome</keyword>
<sequence>MTTPTNPPINEQWGYDFFRMVDRMDPDEYVIYFQPDGRVIFSNDPPIVGTEAIRQAMQQFYATIDSMHHEIVHLWAESNTVISRAEAQYVRKADGKAVNLPAVTIIDLVGDKVQQVQFYMDMTPLKQ</sequence>
<evidence type="ECO:0000313" key="2">
    <source>
        <dbReference type="EMBL" id="MBO0931969.1"/>
    </source>
</evidence>
<dbReference type="EMBL" id="JAFMYU010000009">
    <property type="protein sequence ID" value="MBO0931969.1"/>
    <property type="molecule type" value="Genomic_DNA"/>
</dbReference>
<evidence type="ECO:0000313" key="3">
    <source>
        <dbReference type="Proteomes" id="UP000664795"/>
    </source>
</evidence>
<evidence type="ECO:0000259" key="1">
    <source>
        <dbReference type="Pfam" id="PF12680"/>
    </source>
</evidence>
<dbReference type="RefSeq" id="WP_207335937.1">
    <property type="nucleotide sequence ID" value="NZ_JAFMYU010000009.1"/>
</dbReference>
<dbReference type="InterPro" id="IPR032710">
    <property type="entry name" value="NTF2-like_dom_sf"/>
</dbReference>